<dbReference type="STRING" id="147828.A0A4S2L6M4"/>
<feature type="domain" description="GDPGP1-like N-terminal" evidence="1">
    <location>
        <begin position="21"/>
        <end position="184"/>
    </location>
</feature>
<evidence type="ECO:0000313" key="3">
    <source>
        <dbReference type="Proteomes" id="UP000308267"/>
    </source>
</evidence>
<accession>A0A4S2L6M4</accession>
<dbReference type="PANTHER" id="PTHR20884">
    <property type="entry name" value="GDP-D-GLUCOSE PHOSPHORYLASE 1"/>
    <property type="match status" value="1"/>
</dbReference>
<dbReference type="SUPFAM" id="SSF54197">
    <property type="entry name" value="HIT-like"/>
    <property type="match status" value="1"/>
</dbReference>
<dbReference type="PANTHER" id="PTHR20884:SF8">
    <property type="entry name" value="GDP-D-GLUCOSE PHOSPHORYLASE 1"/>
    <property type="match status" value="1"/>
</dbReference>
<gene>
    <name evidence="2" type="ORF">CRM22_009809</name>
</gene>
<dbReference type="EMBL" id="SJOL01009386">
    <property type="protein sequence ID" value="TGZ57905.1"/>
    <property type="molecule type" value="Genomic_DNA"/>
</dbReference>
<dbReference type="OrthoDB" id="417175at2759"/>
<dbReference type="GO" id="GO:0005085">
    <property type="term" value="F:guanyl-nucleotide exchange factor activity"/>
    <property type="evidence" value="ECO:0007669"/>
    <property type="project" value="UniProtKB-KW"/>
</dbReference>
<proteinExistence type="predicted"/>
<dbReference type="Proteomes" id="UP000308267">
    <property type="component" value="Unassembled WGS sequence"/>
</dbReference>
<dbReference type="GO" id="GO:0080048">
    <property type="term" value="F:GDP-D-glucose phosphorylase activity"/>
    <property type="evidence" value="ECO:0007669"/>
    <property type="project" value="UniProtKB-EC"/>
</dbReference>
<dbReference type="InterPro" id="IPR026506">
    <property type="entry name" value="GDPGP"/>
</dbReference>
<dbReference type="GO" id="GO:0006006">
    <property type="term" value="P:glucose metabolic process"/>
    <property type="evidence" value="ECO:0007669"/>
    <property type="project" value="TreeGrafter"/>
</dbReference>
<protein>
    <recommendedName>
        <fullName evidence="1">GDPGP1-like N-terminal domain-containing protein</fullName>
    </recommendedName>
</protein>
<comment type="caution">
    <text evidence="2">The sequence shown here is derived from an EMBL/GenBank/DDBJ whole genome shotgun (WGS) entry which is preliminary data.</text>
</comment>
<reference evidence="2 3" key="1">
    <citation type="journal article" date="2019" name="BMC Genomics">
        <title>New insights from Opisthorchis felineus genome: update on genomics of the epidemiologically important liver flukes.</title>
        <authorList>
            <person name="Ershov N.I."/>
            <person name="Mordvinov V.A."/>
            <person name="Prokhortchouk E.B."/>
            <person name="Pakharukova M.Y."/>
            <person name="Gunbin K.V."/>
            <person name="Ustyantsev K."/>
            <person name="Genaev M.A."/>
            <person name="Blinov A.G."/>
            <person name="Mazur A."/>
            <person name="Boulygina E."/>
            <person name="Tsygankova S."/>
            <person name="Khrameeva E."/>
            <person name="Chekanov N."/>
            <person name="Fan G."/>
            <person name="Xiao A."/>
            <person name="Zhang H."/>
            <person name="Xu X."/>
            <person name="Yang H."/>
            <person name="Solovyev V."/>
            <person name="Lee S.M."/>
            <person name="Liu X."/>
            <person name="Afonnikov D.A."/>
            <person name="Skryabin K.G."/>
        </authorList>
    </citation>
    <scope>NUCLEOTIDE SEQUENCE [LARGE SCALE GENOMIC DNA]</scope>
    <source>
        <strain evidence="2">AK-0245</strain>
        <tissue evidence="2">Whole organism</tissue>
    </source>
</reference>
<keyword evidence="3" id="KW-1185">Reference proteome</keyword>
<dbReference type="EMBL" id="SJOL01009386">
    <property type="protein sequence ID" value="TGZ57906.1"/>
    <property type="molecule type" value="Genomic_DNA"/>
</dbReference>
<dbReference type="Pfam" id="PF26217">
    <property type="entry name" value="GDPGP1_N"/>
    <property type="match status" value="1"/>
</dbReference>
<organism evidence="2 3">
    <name type="scientific">Opisthorchis felineus</name>
    <dbReference type="NCBI Taxonomy" id="147828"/>
    <lineage>
        <taxon>Eukaryota</taxon>
        <taxon>Metazoa</taxon>
        <taxon>Spiralia</taxon>
        <taxon>Lophotrochozoa</taxon>
        <taxon>Platyhelminthes</taxon>
        <taxon>Trematoda</taxon>
        <taxon>Digenea</taxon>
        <taxon>Opisthorchiida</taxon>
        <taxon>Opisthorchiata</taxon>
        <taxon>Opisthorchiidae</taxon>
        <taxon>Opisthorchis</taxon>
    </lineage>
</organism>
<dbReference type="InterPro" id="IPR058866">
    <property type="entry name" value="GDPGP1_N"/>
</dbReference>
<name>A0A4S2L6M4_OPIFE</name>
<dbReference type="GO" id="GO:0005737">
    <property type="term" value="C:cytoplasm"/>
    <property type="evidence" value="ECO:0007669"/>
    <property type="project" value="UniProtKB-SubCell"/>
</dbReference>
<dbReference type="GO" id="GO:0016787">
    <property type="term" value="F:hydrolase activity"/>
    <property type="evidence" value="ECO:0007669"/>
    <property type="project" value="UniProtKB-KW"/>
</dbReference>
<dbReference type="InterPro" id="IPR036265">
    <property type="entry name" value="HIT-like_sf"/>
</dbReference>
<dbReference type="AlphaFoldDB" id="A0A4S2L6M4"/>
<evidence type="ECO:0000313" key="2">
    <source>
        <dbReference type="EMBL" id="TGZ57906.1"/>
    </source>
</evidence>
<sequence>MTLFNYNQLDFVIRASGRRTKFDQILSDLWTKAHDTGKFRYKLPQDKISRVLDDISFKPVILVLPERFKLRRRPTEVLSLNDPPTGFHFTNIAPEEILLNLNSTNGNSATKDESLLLIANISPFTPLHCLLVPEPQACFNQRIRKPALRAAVECFLLSDNQYLCMGFNSLLAHASVNHLHFHLWQAPEPLYAMVEDTRTKPNLPAYSELPEHPVHNFTLELSTVDGIGQFIDSIWRVIEACHSGEIAHNLFLARVLNHKSNHGLLRAVLWPRRSVYIPKTVGSEDKIGTGYNVAVAELAGMFVVASHEVAADMCQATVLRALTAERVSEEVIKSLETKLLD</sequence>
<dbReference type="GO" id="GO:0000166">
    <property type="term" value="F:nucleotide binding"/>
    <property type="evidence" value="ECO:0007669"/>
    <property type="project" value="UniProtKB-KW"/>
</dbReference>
<evidence type="ECO:0000259" key="1">
    <source>
        <dbReference type="Pfam" id="PF26217"/>
    </source>
</evidence>